<dbReference type="Proteomes" id="UP000035763">
    <property type="component" value="Unassembled WGS sequence"/>
</dbReference>
<dbReference type="GO" id="GO:0000976">
    <property type="term" value="F:transcription cis-regulatory region binding"/>
    <property type="evidence" value="ECO:0007669"/>
    <property type="project" value="TreeGrafter"/>
</dbReference>
<accession>W6JSK9</accession>
<sequence>MSDAVDVLMVDDESALVASTLEYLQAFGLTTAGVADAEAALAWLTRHTVRVLLLDVNLPGMSGFDLCRRLRSTSQTPILFLSARAADDDEILALSLGGDDCLRKPYSLGVLLAKIRRILQRSSAATDVPGYDDGHLRFDPAADRFWVDGVDLALSAMEHRLLRYLVRNRERIVPKDELFEQVWGDAITGDGTLSVHIRRLRTHIEPDPAQPRYIQTLWGRGYSFRDLS</sequence>
<dbReference type="PROSITE" id="PS50110">
    <property type="entry name" value="RESPONSE_REGULATORY"/>
    <property type="match status" value="1"/>
</dbReference>
<evidence type="ECO:0000256" key="3">
    <source>
        <dbReference type="ARBA" id="ARBA00023125"/>
    </source>
</evidence>
<evidence type="ECO:0000256" key="5">
    <source>
        <dbReference type="PROSITE-ProRule" id="PRU01091"/>
    </source>
</evidence>
<dbReference type="CDD" id="cd00383">
    <property type="entry name" value="trans_reg_C"/>
    <property type="match status" value="1"/>
</dbReference>
<dbReference type="AlphaFoldDB" id="W6JSK9"/>
<evidence type="ECO:0000259" key="7">
    <source>
        <dbReference type="PROSITE" id="PS51755"/>
    </source>
</evidence>
<dbReference type="RefSeq" id="WP_048692854.1">
    <property type="nucleotide sequence ID" value="NZ_HG764815.1"/>
</dbReference>
<dbReference type="GO" id="GO:0032993">
    <property type="term" value="C:protein-DNA complex"/>
    <property type="evidence" value="ECO:0007669"/>
    <property type="project" value="TreeGrafter"/>
</dbReference>
<dbReference type="SMART" id="SM00862">
    <property type="entry name" value="Trans_reg_C"/>
    <property type="match status" value="1"/>
</dbReference>
<gene>
    <name evidence="8" type="primary">regX</name>
    <name evidence="8" type="ORF">BN11_10015</name>
</gene>
<organism evidence="8 9">
    <name type="scientific">Nostocoides australiense Ben110</name>
    <dbReference type="NCBI Taxonomy" id="1193182"/>
    <lineage>
        <taxon>Bacteria</taxon>
        <taxon>Bacillati</taxon>
        <taxon>Actinomycetota</taxon>
        <taxon>Actinomycetes</taxon>
        <taxon>Micrococcales</taxon>
        <taxon>Intrasporangiaceae</taxon>
        <taxon>Nostocoides</taxon>
    </lineage>
</organism>
<keyword evidence="1 4" id="KW-0597">Phosphoprotein</keyword>
<reference evidence="8 9" key="1">
    <citation type="journal article" date="2013" name="ISME J.">
        <title>A metabolic model for members of the genus Tetrasphaera involved in enhanced biological phosphorus removal.</title>
        <authorList>
            <person name="Kristiansen R."/>
            <person name="Nguyen H.T.T."/>
            <person name="Saunders A.M."/>
            <person name="Nielsen J.L."/>
            <person name="Wimmer R."/>
            <person name="Le V.Q."/>
            <person name="McIlroy S.J."/>
            <person name="Petrovski S."/>
            <person name="Seviour R.J."/>
            <person name="Calteau A."/>
            <person name="Nielsen K.L."/>
            <person name="Nielsen P.H."/>
        </authorList>
    </citation>
    <scope>NUCLEOTIDE SEQUENCE [LARGE SCALE GENOMIC DNA]</scope>
    <source>
        <strain evidence="8 9">Ben110</strain>
    </source>
</reference>
<feature type="domain" description="Response regulatory" evidence="6">
    <location>
        <begin position="6"/>
        <end position="119"/>
    </location>
</feature>
<dbReference type="GO" id="GO:0000156">
    <property type="term" value="F:phosphorelay response regulator activity"/>
    <property type="evidence" value="ECO:0007669"/>
    <property type="project" value="TreeGrafter"/>
</dbReference>
<feature type="DNA-binding region" description="OmpR/PhoB-type" evidence="5">
    <location>
        <begin position="128"/>
        <end position="226"/>
    </location>
</feature>
<dbReference type="OrthoDB" id="9812490at2"/>
<dbReference type="GO" id="GO:0005829">
    <property type="term" value="C:cytosol"/>
    <property type="evidence" value="ECO:0007669"/>
    <property type="project" value="TreeGrafter"/>
</dbReference>
<name>W6JSK9_9MICO</name>
<evidence type="ECO:0000313" key="8">
    <source>
        <dbReference type="EMBL" id="CCH71572.1"/>
    </source>
</evidence>
<dbReference type="InterPro" id="IPR001789">
    <property type="entry name" value="Sig_transdc_resp-reg_receiver"/>
</dbReference>
<dbReference type="Gene3D" id="3.40.50.2300">
    <property type="match status" value="1"/>
</dbReference>
<proteinExistence type="predicted"/>
<dbReference type="InterPro" id="IPR011006">
    <property type="entry name" value="CheY-like_superfamily"/>
</dbReference>
<protein>
    <submittedName>
        <fullName evidence="8">Sensory transduction protein regX3</fullName>
    </submittedName>
</protein>
<feature type="modified residue" description="4-aspartylphosphate" evidence="4">
    <location>
        <position position="55"/>
    </location>
</feature>
<dbReference type="PANTHER" id="PTHR48111:SF40">
    <property type="entry name" value="PHOSPHATE REGULON TRANSCRIPTIONAL REGULATORY PROTEIN PHOB"/>
    <property type="match status" value="1"/>
</dbReference>
<dbReference type="CDD" id="cd17574">
    <property type="entry name" value="REC_OmpR"/>
    <property type="match status" value="1"/>
</dbReference>
<dbReference type="GO" id="GO:0006355">
    <property type="term" value="P:regulation of DNA-templated transcription"/>
    <property type="evidence" value="ECO:0007669"/>
    <property type="project" value="InterPro"/>
</dbReference>
<dbReference type="EMBL" id="CAJA01000001">
    <property type="protein sequence ID" value="CCH71572.1"/>
    <property type="molecule type" value="Genomic_DNA"/>
</dbReference>
<dbReference type="InterPro" id="IPR001867">
    <property type="entry name" value="OmpR/PhoB-type_DNA-bd"/>
</dbReference>
<dbReference type="PANTHER" id="PTHR48111">
    <property type="entry name" value="REGULATOR OF RPOS"/>
    <property type="match status" value="1"/>
</dbReference>
<dbReference type="STRING" id="1193182.BN11_10015"/>
<keyword evidence="9" id="KW-1185">Reference proteome</keyword>
<dbReference type="SUPFAM" id="SSF52172">
    <property type="entry name" value="CheY-like"/>
    <property type="match status" value="1"/>
</dbReference>
<evidence type="ECO:0000256" key="1">
    <source>
        <dbReference type="ARBA" id="ARBA00022553"/>
    </source>
</evidence>
<dbReference type="Pfam" id="PF00072">
    <property type="entry name" value="Response_reg"/>
    <property type="match status" value="1"/>
</dbReference>
<evidence type="ECO:0000313" key="9">
    <source>
        <dbReference type="Proteomes" id="UP000035763"/>
    </source>
</evidence>
<evidence type="ECO:0000256" key="2">
    <source>
        <dbReference type="ARBA" id="ARBA00023012"/>
    </source>
</evidence>
<evidence type="ECO:0000256" key="4">
    <source>
        <dbReference type="PROSITE-ProRule" id="PRU00169"/>
    </source>
</evidence>
<keyword evidence="3 5" id="KW-0238">DNA-binding</keyword>
<dbReference type="Pfam" id="PF00486">
    <property type="entry name" value="Trans_reg_C"/>
    <property type="match status" value="1"/>
</dbReference>
<comment type="caution">
    <text evidence="8">The sequence shown here is derived from an EMBL/GenBank/DDBJ whole genome shotgun (WGS) entry which is preliminary data.</text>
</comment>
<dbReference type="SMART" id="SM00448">
    <property type="entry name" value="REC"/>
    <property type="match status" value="1"/>
</dbReference>
<dbReference type="Gene3D" id="1.10.10.10">
    <property type="entry name" value="Winged helix-like DNA-binding domain superfamily/Winged helix DNA-binding domain"/>
    <property type="match status" value="1"/>
</dbReference>
<feature type="domain" description="OmpR/PhoB-type" evidence="7">
    <location>
        <begin position="128"/>
        <end position="226"/>
    </location>
</feature>
<dbReference type="PROSITE" id="PS51755">
    <property type="entry name" value="OMPR_PHOB"/>
    <property type="match status" value="1"/>
</dbReference>
<keyword evidence="2" id="KW-0902">Two-component regulatory system</keyword>
<evidence type="ECO:0000259" key="6">
    <source>
        <dbReference type="PROSITE" id="PS50110"/>
    </source>
</evidence>
<dbReference type="InterPro" id="IPR036388">
    <property type="entry name" value="WH-like_DNA-bd_sf"/>
</dbReference>
<dbReference type="InterPro" id="IPR039420">
    <property type="entry name" value="WalR-like"/>
</dbReference>